<organism evidence="1 2">
    <name type="scientific">Rickettsia parkeri str. Tate's Hell</name>
    <dbReference type="NCBI Taxonomy" id="1359189"/>
    <lineage>
        <taxon>Bacteria</taxon>
        <taxon>Pseudomonadati</taxon>
        <taxon>Pseudomonadota</taxon>
        <taxon>Alphaproteobacteria</taxon>
        <taxon>Rickettsiales</taxon>
        <taxon>Rickettsiaceae</taxon>
        <taxon>Rickettsieae</taxon>
        <taxon>Rickettsia</taxon>
        <taxon>spotted fever group</taxon>
    </lineage>
</organism>
<evidence type="ECO:0000313" key="1">
    <source>
        <dbReference type="EMBL" id="KJW00358.1"/>
    </source>
</evidence>
<dbReference type="Proteomes" id="UP000035491">
    <property type="component" value="Unassembled WGS sequence"/>
</dbReference>
<evidence type="ECO:0008006" key="3">
    <source>
        <dbReference type="Google" id="ProtNLM"/>
    </source>
</evidence>
<reference evidence="1 2" key="1">
    <citation type="submission" date="2015-02" db="EMBL/GenBank/DDBJ databases">
        <title>Genome Sequencing of Rickettsiales.</title>
        <authorList>
            <person name="Daugherty S.C."/>
            <person name="Su Q."/>
            <person name="Abolude K."/>
            <person name="Beier-Sexton M."/>
            <person name="Carlyon J.A."/>
            <person name="Carter R."/>
            <person name="Day N.P."/>
            <person name="Dumler S.J."/>
            <person name="Dyachenko V."/>
            <person name="Godinez A."/>
            <person name="Kurtti T.J."/>
            <person name="Lichay M."/>
            <person name="Mullins K.E."/>
            <person name="Ott S."/>
            <person name="Pappas-Brown V."/>
            <person name="Paris D.H."/>
            <person name="Patel P."/>
            <person name="Richards A.L."/>
            <person name="Sadzewicz L."/>
            <person name="Sears K."/>
            <person name="Seidman D."/>
            <person name="Sengamalay N."/>
            <person name="Stenos J."/>
            <person name="Tallon L.J."/>
            <person name="Vincent G."/>
            <person name="Fraser C.M."/>
            <person name="Munderloh U."/>
            <person name="Dunning-Hotopp J.C."/>
        </authorList>
    </citation>
    <scope>NUCLEOTIDE SEQUENCE [LARGE SCALE GENOMIC DNA]</scope>
    <source>
        <strain evidence="1 2">Tate's Hell</strain>
    </source>
</reference>
<keyword evidence="2" id="KW-1185">Reference proteome</keyword>
<dbReference type="EMBL" id="LAOO01000001">
    <property type="protein sequence ID" value="KJW00358.1"/>
    <property type="molecule type" value="Genomic_DNA"/>
</dbReference>
<evidence type="ECO:0000313" key="2">
    <source>
        <dbReference type="Proteomes" id="UP000035491"/>
    </source>
</evidence>
<comment type="caution">
    <text evidence="1">The sequence shown here is derived from an EMBL/GenBank/DDBJ whole genome shotgun (WGS) entry which is preliminary data.</text>
</comment>
<protein>
    <recommendedName>
        <fullName evidence="3">Ribosomal protein S17</fullName>
    </recommendedName>
</protein>
<name>A0ABR5DNS5_RICPA</name>
<accession>A0ABR5DNS5</accession>
<gene>
    <name evidence="1" type="ORF">RPATATE_0450</name>
</gene>
<proteinExistence type="predicted"/>
<sequence length="40" mass="4877">MICYFKIFFSKNYKVFEGIVIHISKKSYNLQQKRAKIKSF</sequence>